<dbReference type="Pfam" id="PF00015">
    <property type="entry name" value="MCPsignal"/>
    <property type="match status" value="1"/>
</dbReference>
<feature type="transmembrane region" description="Helical" evidence="7">
    <location>
        <begin position="276"/>
        <end position="298"/>
    </location>
</feature>
<feature type="domain" description="T-SNARE coiled-coil homology" evidence="9">
    <location>
        <begin position="569"/>
        <end position="631"/>
    </location>
</feature>
<evidence type="ECO:0000256" key="2">
    <source>
        <dbReference type="ARBA" id="ARBA00022519"/>
    </source>
</evidence>
<gene>
    <name evidence="11" type="ORF">NYP16_09750</name>
</gene>
<keyword evidence="7" id="KW-0812">Transmembrane</keyword>
<dbReference type="SUPFAM" id="SSF58104">
    <property type="entry name" value="Methyl-accepting chemotaxis protein (MCP) signaling domain"/>
    <property type="match status" value="1"/>
</dbReference>
<evidence type="ECO:0000256" key="6">
    <source>
        <dbReference type="SAM" id="Coils"/>
    </source>
</evidence>
<dbReference type="PANTHER" id="PTHR32089:SF112">
    <property type="entry name" value="LYSOZYME-LIKE PROTEIN-RELATED"/>
    <property type="match status" value="1"/>
</dbReference>
<dbReference type="RefSeq" id="WP_274943937.1">
    <property type="nucleotide sequence ID" value="NZ_JANWOI010000003.1"/>
</dbReference>
<dbReference type="PROSITE" id="PS50885">
    <property type="entry name" value="HAMP"/>
    <property type="match status" value="1"/>
</dbReference>
<dbReference type="Gene3D" id="1.10.287.950">
    <property type="entry name" value="Methyl-accepting chemotaxis protein"/>
    <property type="match status" value="1"/>
</dbReference>
<dbReference type="SMART" id="SM01358">
    <property type="entry name" value="HBM"/>
    <property type="match status" value="1"/>
</dbReference>
<dbReference type="InterPro" id="IPR003660">
    <property type="entry name" value="HAMP_dom"/>
</dbReference>
<comment type="subcellular location">
    <subcellularLocation>
        <location evidence="1">Cell inner membrane</location>
        <topology evidence="1">Multi-pass membrane protein</topology>
    </subcellularLocation>
</comment>
<dbReference type="GO" id="GO:0005886">
    <property type="term" value="C:plasma membrane"/>
    <property type="evidence" value="ECO:0007669"/>
    <property type="project" value="UniProtKB-SubCell"/>
</dbReference>
<feature type="domain" description="Methyl-accepting transducer" evidence="8">
    <location>
        <begin position="424"/>
        <end position="653"/>
    </location>
</feature>
<name>A0A9X3TYP6_9PROT</name>
<keyword evidence="6" id="KW-0175">Coiled coil</keyword>
<keyword evidence="12" id="KW-1185">Reference proteome</keyword>
<keyword evidence="3 5" id="KW-0807">Transducer</keyword>
<accession>A0A9X3TYP6</accession>
<dbReference type="InterPro" id="IPR032255">
    <property type="entry name" value="HBM"/>
</dbReference>
<evidence type="ECO:0000313" key="11">
    <source>
        <dbReference type="EMBL" id="MDA5194233.1"/>
    </source>
</evidence>
<protein>
    <submittedName>
        <fullName evidence="11">Methyl-accepting chemotaxis protein</fullName>
    </submittedName>
</protein>
<comment type="similarity">
    <text evidence="4">Belongs to the methyl-accepting chemotaxis (MCP) protein family.</text>
</comment>
<feature type="coiled-coil region" evidence="6">
    <location>
        <begin position="339"/>
        <end position="391"/>
    </location>
</feature>
<dbReference type="InterPro" id="IPR004089">
    <property type="entry name" value="MCPsignal_dom"/>
</dbReference>
<dbReference type="Proteomes" id="UP001141619">
    <property type="component" value="Unassembled WGS sequence"/>
</dbReference>
<evidence type="ECO:0000259" key="9">
    <source>
        <dbReference type="PROSITE" id="PS50192"/>
    </source>
</evidence>
<evidence type="ECO:0000256" key="5">
    <source>
        <dbReference type="PROSITE-ProRule" id="PRU00284"/>
    </source>
</evidence>
<dbReference type="SMART" id="SM00304">
    <property type="entry name" value="HAMP"/>
    <property type="match status" value="1"/>
</dbReference>
<dbReference type="EMBL" id="JANWOI010000003">
    <property type="protein sequence ID" value="MDA5194233.1"/>
    <property type="molecule type" value="Genomic_DNA"/>
</dbReference>
<keyword evidence="2" id="KW-0997">Cell inner membrane</keyword>
<keyword evidence="2" id="KW-1003">Cell membrane</keyword>
<dbReference type="PROSITE" id="PS50192">
    <property type="entry name" value="T_SNARE"/>
    <property type="match status" value="1"/>
</dbReference>
<keyword evidence="7" id="KW-1133">Transmembrane helix</keyword>
<sequence>MLSWILNRTIKTRVFLISALISLTFLAIIISSFIIRGITTAAVDRAIAAQAMTIQVNDLASKTQELRRIEKDFLIRKDADFLRQFDETLAGAREDLEALKKSIFLTEDTSILVALEALLTRYSDQFITVVTEETKLGLTPEHGLEGEMRTAVNSIERSLGKAPTSQMVNMLSLRRYEKNFILRATDIDVQQHAAVATVFRKQLNGDLATRLDSYTKAFTSYADNRMQHLVSITKLSEYYREMTPQFDNLLKVSIEERDAALDSVKTARAAEHTVQLAIGAFALVMTGLSAFVLIRTIVLPLQAIRGATMELARGRYEVQIPFADQQDEVGDMARGLVQFKDAAHERERLEAETKRLTEERTAHDIAERDRIAAEERRAQAAELAEARAREQRAKTVAELISGFEHKVAEAMGTLSGAATEMRSAATSMVSVADMTSSQSDQVSDASQRTNTNTQMVAAATEELSTSIREISGQLQRAGSVSEQAVATAVEGGEAITTLIGFTAEIENIVNLIKEIADQTNLLALNATIEAARAGEAGRGFAVVASEVKSLANETARATEKITTQVTTMRAVSDSAGTAIRSIERVVSELSQITLSVSAAVEEQSSATEEIGRNVQLAASGTQDISAGISRVTQGATETGSAASQVLSAASELEDMSASLQADISSFLSNVRNS</sequence>
<organism evidence="11 12">
    <name type="scientific">Govanella unica</name>
    <dbReference type="NCBI Taxonomy" id="2975056"/>
    <lineage>
        <taxon>Bacteria</taxon>
        <taxon>Pseudomonadati</taxon>
        <taxon>Pseudomonadota</taxon>
        <taxon>Alphaproteobacteria</taxon>
        <taxon>Emcibacterales</taxon>
        <taxon>Govanellaceae</taxon>
        <taxon>Govanella</taxon>
    </lineage>
</organism>
<proteinExistence type="inferred from homology"/>
<dbReference type="SMART" id="SM00283">
    <property type="entry name" value="MA"/>
    <property type="match status" value="1"/>
</dbReference>
<evidence type="ECO:0000313" key="12">
    <source>
        <dbReference type="Proteomes" id="UP001141619"/>
    </source>
</evidence>
<dbReference type="InterPro" id="IPR000727">
    <property type="entry name" value="T_SNARE_dom"/>
</dbReference>
<dbReference type="Pfam" id="PF00672">
    <property type="entry name" value="HAMP"/>
    <property type="match status" value="1"/>
</dbReference>
<dbReference type="Gene3D" id="6.10.340.10">
    <property type="match status" value="1"/>
</dbReference>
<evidence type="ECO:0000256" key="4">
    <source>
        <dbReference type="ARBA" id="ARBA00029447"/>
    </source>
</evidence>
<comment type="caution">
    <text evidence="11">The sequence shown here is derived from an EMBL/GenBank/DDBJ whole genome shotgun (WGS) entry which is preliminary data.</text>
</comment>
<keyword evidence="7" id="KW-0472">Membrane</keyword>
<dbReference type="PANTHER" id="PTHR32089">
    <property type="entry name" value="METHYL-ACCEPTING CHEMOTAXIS PROTEIN MCPB"/>
    <property type="match status" value="1"/>
</dbReference>
<evidence type="ECO:0000259" key="10">
    <source>
        <dbReference type="PROSITE" id="PS50885"/>
    </source>
</evidence>
<evidence type="ECO:0000256" key="7">
    <source>
        <dbReference type="SAM" id="Phobius"/>
    </source>
</evidence>
<feature type="domain" description="HAMP" evidence="10">
    <location>
        <begin position="295"/>
        <end position="348"/>
    </location>
</feature>
<dbReference type="GO" id="GO:0007165">
    <property type="term" value="P:signal transduction"/>
    <property type="evidence" value="ECO:0007669"/>
    <property type="project" value="UniProtKB-KW"/>
</dbReference>
<evidence type="ECO:0000259" key="8">
    <source>
        <dbReference type="PROSITE" id="PS50111"/>
    </source>
</evidence>
<dbReference type="AlphaFoldDB" id="A0A9X3TYP6"/>
<reference evidence="11" key="2">
    <citation type="journal article" date="2023" name="Syst. Appl. Microbiol.">
        <title>Govania unica gen. nov., sp. nov., a rare biosphere bacterium that represents a novel family in the class Alphaproteobacteria.</title>
        <authorList>
            <person name="Vandamme P."/>
            <person name="Peeters C."/>
            <person name="Hettiarachchi A."/>
            <person name="Cnockaert M."/>
            <person name="Carlier A."/>
        </authorList>
    </citation>
    <scope>NUCLEOTIDE SEQUENCE</scope>
    <source>
        <strain evidence="11">LMG 31809</strain>
    </source>
</reference>
<dbReference type="PROSITE" id="PS50111">
    <property type="entry name" value="CHEMOTAXIS_TRANSDUC_2"/>
    <property type="match status" value="1"/>
</dbReference>
<reference evidence="11" key="1">
    <citation type="submission" date="2022-08" db="EMBL/GenBank/DDBJ databases">
        <authorList>
            <person name="Vandamme P."/>
            <person name="Hettiarachchi A."/>
            <person name="Peeters C."/>
            <person name="Cnockaert M."/>
            <person name="Carlier A."/>
        </authorList>
    </citation>
    <scope>NUCLEOTIDE SEQUENCE</scope>
    <source>
        <strain evidence="11">LMG 31809</strain>
    </source>
</reference>
<evidence type="ECO:0000256" key="3">
    <source>
        <dbReference type="ARBA" id="ARBA00023224"/>
    </source>
</evidence>
<evidence type="ECO:0000256" key="1">
    <source>
        <dbReference type="ARBA" id="ARBA00004429"/>
    </source>
</evidence>
<feature type="transmembrane region" description="Helical" evidence="7">
    <location>
        <begin position="12"/>
        <end position="35"/>
    </location>
</feature>